<accession>A0ABU5ASU1</accession>
<dbReference type="SUPFAM" id="SSF47090">
    <property type="entry name" value="PGBD-like"/>
    <property type="match status" value="1"/>
</dbReference>
<feature type="region of interest" description="Disordered" evidence="1">
    <location>
        <begin position="470"/>
        <end position="526"/>
    </location>
</feature>
<comment type="caution">
    <text evidence="4">The sequence shown here is derived from an EMBL/GenBank/DDBJ whole genome shotgun (WGS) entry which is preliminary data.</text>
</comment>
<dbReference type="Gene3D" id="1.10.101.10">
    <property type="entry name" value="PGBD-like superfamily/PGBD"/>
    <property type="match status" value="1"/>
</dbReference>
<evidence type="ECO:0000256" key="1">
    <source>
        <dbReference type="SAM" id="MobiDB-lite"/>
    </source>
</evidence>
<reference evidence="4 5" key="1">
    <citation type="submission" date="2023-08" db="EMBL/GenBank/DDBJ databases">
        <title>Implementing the SeqCode for naming new Mesorhizobium species isolated from Vachellia karroo root nodules.</title>
        <authorList>
            <person name="Van Lill M."/>
        </authorList>
    </citation>
    <scope>NUCLEOTIDE SEQUENCE [LARGE SCALE GENOMIC DNA]</scope>
    <source>
        <strain evidence="4 5">VK4B</strain>
    </source>
</reference>
<proteinExistence type="predicted"/>
<name>A0ABU5ASU1_9HYPH</name>
<dbReference type="InterPro" id="IPR011600">
    <property type="entry name" value="Pept_C14_caspase"/>
</dbReference>
<dbReference type="InterPro" id="IPR036365">
    <property type="entry name" value="PGBD-like_sf"/>
</dbReference>
<protein>
    <submittedName>
        <fullName evidence="4">Caspase family protein</fullName>
    </submittedName>
</protein>
<feature type="compositionally biased region" description="Basic and acidic residues" evidence="1">
    <location>
        <begin position="506"/>
        <end position="517"/>
    </location>
</feature>
<sequence>MKAFAVFLSGFILFVLASLGAQAAASDSAAPDAKRVALVIGNSKYVHAVALPNPANDAHLIASTLRNAGFDVIEGVDQDNAGMHSLISRFTEQSYDADLAVIYYAGHGMQVDGKNFLIPVDAELTSPAYLKTRTVQIDEFMAALPSDPAVGVIILDACRDNPLARTLAASLPKSRSLGAGLAPVEAKSEGVGTGGILIAYATDPGAIAFDGNGVNSPYSTALARHLTEPGVEIQSALTRVRGEVTETTQGRQRPWHNASLGREVFMGKPVVAAPAAKPAADVPNAAATSAPGLVVGEAPSWEVEQRLWDEASKKNSIPFYEAYLDQFPNGRFATVARLNIDELQDPKAEDRKVAALDTDEADANSGSTVRTSVGISDEMKQALGSEQTENAIGLDREGRIDLQLRIEALGNELGRVDGNIGPKTRQAIGDWQERNGLPPTTFLTREQLAFLVVQTDPMMEAVRAKHAADQARAAAPKKQVVQKARTPKAVAQKPRRKQQQVVQTRRNRDTLVGREEPPPPQDNNNDFLTKALIFGTGVAVGGALKN</sequence>
<feature type="signal peptide" evidence="2">
    <location>
        <begin position="1"/>
        <end position="23"/>
    </location>
</feature>
<dbReference type="InterPro" id="IPR052039">
    <property type="entry name" value="Caspase-related_regulators"/>
</dbReference>
<gene>
    <name evidence="4" type="ORF">RFM23_22330</name>
</gene>
<keyword evidence="5" id="KW-1185">Reference proteome</keyword>
<dbReference type="InterPro" id="IPR029030">
    <property type="entry name" value="Caspase-like_dom_sf"/>
</dbReference>
<feature type="compositionally biased region" description="Low complexity" evidence="1">
    <location>
        <begin position="470"/>
        <end position="492"/>
    </location>
</feature>
<dbReference type="Proteomes" id="UP001276564">
    <property type="component" value="Unassembled WGS sequence"/>
</dbReference>
<feature type="chain" id="PRO_5047455594" evidence="2">
    <location>
        <begin position="24"/>
        <end position="546"/>
    </location>
</feature>
<dbReference type="InterPro" id="IPR036366">
    <property type="entry name" value="PGBDSf"/>
</dbReference>
<evidence type="ECO:0000259" key="3">
    <source>
        <dbReference type="PROSITE" id="PS50208"/>
    </source>
</evidence>
<dbReference type="PANTHER" id="PTHR22576">
    <property type="entry name" value="MUCOSA ASSOCIATED LYMPHOID TISSUE LYMPHOMA TRANSLOCATION PROTEIN 1/PARACASPASE"/>
    <property type="match status" value="1"/>
</dbReference>
<evidence type="ECO:0000256" key="2">
    <source>
        <dbReference type="SAM" id="SignalP"/>
    </source>
</evidence>
<dbReference type="EMBL" id="JAVIIP010000013">
    <property type="protein sequence ID" value="MDX8540361.1"/>
    <property type="molecule type" value="Genomic_DNA"/>
</dbReference>
<evidence type="ECO:0000313" key="5">
    <source>
        <dbReference type="Proteomes" id="UP001276564"/>
    </source>
</evidence>
<dbReference type="InterPro" id="IPR001309">
    <property type="entry name" value="Pept_C14_p20"/>
</dbReference>
<dbReference type="RefSeq" id="WP_320321384.1">
    <property type="nucleotide sequence ID" value="NZ_JAVIIP010000013.1"/>
</dbReference>
<evidence type="ECO:0000313" key="4">
    <source>
        <dbReference type="EMBL" id="MDX8540361.1"/>
    </source>
</evidence>
<dbReference type="Pfam" id="PF01471">
    <property type="entry name" value="PG_binding_1"/>
    <property type="match status" value="1"/>
</dbReference>
<dbReference type="Pfam" id="PF00656">
    <property type="entry name" value="Peptidase_C14"/>
    <property type="match status" value="1"/>
</dbReference>
<organism evidence="4 5">
    <name type="scientific">Mesorhizobium abyssinicae</name>
    <dbReference type="NCBI Taxonomy" id="1209958"/>
    <lineage>
        <taxon>Bacteria</taxon>
        <taxon>Pseudomonadati</taxon>
        <taxon>Pseudomonadota</taxon>
        <taxon>Alphaproteobacteria</taxon>
        <taxon>Hyphomicrobiales</taxon>
        <taxon>Phyllobacteriaceae</taxon>
        <taxon>Mesorhizobium</taxon>
    </lineage>
</organism>
<keyword evidence="2" id="KW-0732">Signal</keyword>
<feature type="domain" description="Caspase family p20" evidence="3">
    <location>
        <begin position="33"/>
        <end position="110"/>
    </location>
</feature>
<dbReference type="SUPFAM" id="SSF52129">
    <property type="entry name" value="Caspase-like"/>
    <property type="match status" value="1"/>
</dbReference>
<dbReference type="PANTHER" id="PTHR22576:SF37">
    <property type="entry name" value="MUCOSA-ASSOCIATED LYMPHOID TISSUE LYMPHOMA TRANSLOCATION PROTEIN 1"/>
    <property type="match status" value="1"/>
</dbReference>
<dbReference type="Gene3D" id="3.40.50.1460">
    <property type="match status" value="1"/>
</dbReference>
<dbReference type="InterPro" id="IPR002477">
    <property type="entry name" value="Peptidoglycan-bd-like"/>
</dbReference>
<dbReference type="PROSITE" id="PS50208">
    <property type="entry name" value="CASPASE_P20"/>
    <property type="match status" value="1"/>
</dbReference>